<dbReference type="EMBL" id="QTSX02000755">
    <property type="protein sequence ID" value="KAJ9085571.1"/>
    <property type="molecule type" value="Genomic_DNA"/>
</dbReference>
<reference evidence="1" key="1">
    <citation type="submission" date="2022-04" db="EMBL/GenBank/DDBJ databases">
        <title>Genome of the entomopathogenic fungus Entomophthora muscae.</title>
        <authorList>
            <person name="Elya C."/>
            <person name="Lovett B.R."/>
            <person name="Lee E."/>
            <person name="Macias A.M."/>
            <person name="Hajek A.E."/>
            <person name="De Bivort B.L."/>
            <person name="Kasson M.T."/>
            <person name="De Fine Licht H.H."/>
            <person name="Stajich J.E."/>
        </authorList>
    </citation>
    <scope>NUCLEOTIDE SEQUENCE</scope>
    <source>
        <strain evidence="1">Berkeley</strain>
    </source>
</reference>
<sequence>MIICGLLLAWRAWAGITGTQKISTHDYLAVEETLDKNPVYCGIPGSTMNLGRITAVQGLTSSQCGTCLRISGNGKDTYVMAVDKGGAGLDLNTKSFGYLFGEDTGLFGASWEPADQSHCSGIISGDHKIPALKDQPPATDPIPIPSHTTSSPCSTGVTWTKCESPGSLSVCVFGSSFIIACPSGKTCATVSDMSYCM</sequence>
<dbReference type="Proteomes" id="UP001165960">
    <property type="component" value="Unassembled WGS sequence"/>
</dbReference>
<evidence type="ECO:0000313" key="2">
    <source>
        <dbReference type="Proteomes" id="UP001165960"/>
    </source>
</evidence>
<keyword evidence="2" id="KW-1185">Reference proteome</keyword>
<gene>
    <name evidence="1" type="ORF">DSO57_1012579</name>
</gene>
<evidence type="ECO:0000313" key="1">
    <source>
        <dbReference type="EMBL" id="KAJ9085571.1"/>
    </source>
</evidence>
<accession>A0ACC2UGE5</accession>
<proteinExistence type="predicted"/>
<comment type="caution">
    <text evidence="1">The sequence shown here is derived from an EMBL/GenBank/DDBJ whole genome shotgun (WGS) entry which is preliminary data.</text>
</comment>
<organism evidence="1 2">
    <name type="scientific">Entomophthora muscae</name>
    <dbReference type="NCBI Taxonomy" id="34485"/>
    <lineage>
        <taxon>Eukaryota</taxon>
        <taxon>Fungi</taxon>
        <taxon>Fungi incertae sedis</taxon>
        <taxon>Zoopagomycota</taxon>
        <taxon>Entomophthoromycotina</taxon>
        <taxon>Entomophthoromycetes</taxon>
        <taxon>Entomophthorales</taxon>
        <taxon>Entomophthoraceae</taxon>
        <taxon>Entomophthora</taxon>
    </lineage>
</organism>
<protein>
    <submittedName>
        <fullName evidence="1">Uncharacterized protein</fullName>
    </submittedName>
</protein>
<name>A0ACC2UGE5_9FUNG</name>